<organism evidence="1 2">
    <name type="scientific">Mailhella massiliensis</name>
    <dbReference type="NCBI Taxonomy" id="1903261"/>
    <lineage>
        <taxon>Bacteria</taxon>
        <taxon>Pseudomonadati</taxon>
        <taxon>Thermodesulfobacteriota</taxon>
        <taxon>Desulfovibrionia</taxon>
        <taxon>Desulfovibrionales</taxon>
        <taxon>Desulfovibrionaceae</taxon>
        <taxon>Mailhella</taxon>
    </lineage>
</organism>
<dbReference type="Proteomes" id="UP000698963">
    <property type="component" value="Unassembled WGS sequence"/>
</dbReference>
<dbReference type="InterPro" id="IPR011990">
    <property type="entry name" value="TPR-like_helical_dom_sf"/>
</dbReference>
<reference evidence="1" key="1">
    <citation type="journal article" date="2021" name="PeerJ">
        <title>Extensive microbial diversity within the chicken gut microbiome revealed by metagenomics and culture.</title>
        <authorList>
            <person name="Gilroy R."/>
            <person name="Ravi A."/>
            <person name="Getino M."/>
            <person name="Pursley I."/>
            <person name="Horton D.L."/>
            <person name="Alikhan N.F."/>
            <person name="Baker D."/>
            <person name="Gharbi K."/>
            <person name="Hall N."/>
            <person name="Watson M."/>
            <person name="Adriaenssens E.M."/>
            <person name="Foster-Nyarko E."/>
            <person name="Jarju S."/>
            <person name="Secka A."/>
            <person name="Antonio M."/>
            <person name="Oren A."/>
            <person name="Chaudhuri R.R."/>
            <person name="La Ragione R."/>
            <person name="Hildebrand F."/>
            <person name="Pallen M.J."/>
        </authorList>
    </citation>
    <scope>NUCLEOTIDE SEQUENCE</scope>
    <source>
        <strain evidence="1">ChiGjej2B2-19336</strain>
    </source>
</reference>
<sequence>MKGILFCIPLLLLLSGCGSFHLPFLGGEDTEEKTPAAAKLKASPPAYSVSPEVQALLAEALGYWTESGECTNPEKAAALLDKAVAADPLDPEPYLLRALALSDLGYMNEAFDDATKAIRLSPTAKAYATRGFICLKQRHAQGAQRDFTYAESVNPEEPLIYVYRAAGAFMDGRDKDGCADLEHACTLGLCTPWETAKKDRLCR</sequence>
<gene>
    <name evidence="1" type="ORF">K8W16_08550</name>
</gene>
<dbReference type="SUPFAM" id="SSF48452">
    <property type="entry name" value="TPR-like"/>
    <property type="match status" value="1"/>
</dbReference>
<dbReference type="AlphaFoldDB" id="A0A921AXI3"/>
<dbReference type="PANTHER" id="PTHR44523:SF1">
    <property type="entry name" value="TETRATRICOPEPTIDE REPEAT PROTEIN 13"/>
    <property type="match status" value="1"/>
</dbReference>
<dbReference type="PANTHER" id="PTHR44523">
    <property type="entry name" value="TETRATRICOPEPTIDE REPEAT PROTEIN 13"/>
    <property type="match status" value="1"/>
</dbReference>
<evidence type="ECO:0000313" key="2">
    <source>
        <dbReference type="Proteomes" id="UP000698963"/>
    </source>
</evidence>
<dbReference type="Gene3D" id="1.25.40.10">
    <property type="entry name" value="Tetratricopeptide repeat domain"/>
    <property type="match status" value="1"/>
</dbReference>
<dbReference type="PROSITE" id="PS51257">
    <property type="entry name" value="PROKAR_LIPOPROTEIN"/>
    <property type="match status" value="1"/>
</dbReference>
<name>A0A921AXI3_9BACT</name>
<proteinExistence type="predicted"/>
<dbReference type="EMBL" id="DYZA01000170">
    <property type="protein sequence ID" value="HJD97679.1"/>
    <property type="molecule type" value="Genomic_DNA"/>
</dbReference>
<evidence type="ECO:0000313" key="1">
    <source>
        <dbReference type="EMBL" id="HJD97679.1"/>
    </source>
</evidence>
<comment type="caution">
    <text evidence="1">The sequence shown here is derived from an EMBL/GenBank/DDBJ whole genome shotgun (WGS) entry which is preliminary data.</text>
</comment>
<dbReference type="RefSeq" id="WP_304122725.1">
    <property type="nucleotide sequence ID" value="NZ_DYZA01000170.1"/>
</dbReference>
<protein>
    <recommendedName>
        <fullName evidence="3">Tetratricopeptide repeat protein</fullName>
    </recommendedName>
</protein>
<reference evidence="1" key="2">
    <citation type="submission" date="2021-09" db="EMBL/GenBank/DDBJ databases">
        <authorList>
            <person name="Gilroy R."/>
        </authorList>
    </citation>
    <scope>NUCLEOTIDE SEQUENCE</scope>
    <source>
        <strain evidence="1">ChiGjej2B2-19336</strain>
    </source>
</reference>
<evidence type="ECO:0008006" key="3">
    <source>
        <dbReference type="Google" id="ProtNLM"/>
    </source>
</evidence>
<accession>A0A921AXI3</accession>